<dbReference type="PANTHER" id="PTHR43877">
    <property type="entry name" value="AMINOALKYLPHOSPHONATE N-ACETYLTRANSFERASE-RELATED-RELATED"/>
    <property type="match status" value="1"/>
</dbReference>
<dbReference type="OrthoDB" id="7356080at2"/>
<dbReference type="RefSeq" id="WP_075855583.1">
    <property type="nucleotide sequence ID" value="NZ_FMAC01000009.1"/>
</dbReference>
<dbReference type="Proteomes" id="UP000186228">
    <property type="component" value="Unassembled WGS sequence"/>
</dbReference>
<protein>
    <submittedName>
        <fullName evidence="4">L-amino acid N-acyltransferase YncA</fullName>
    </submittedName>
</protein>
<name>A0A1C3VYG6_9HYPH</name>
<accession>A0A1C3VYG6</accession>
<dbReference type="Pfam" id="PF13673">
    <property type="entry name" value="Acetyltransf_10"/>
    <property type="match status" value="1"/>
</dbReference>
<dbReference type="InterPro" id="IPR050832">
    <property type="entry name" value="Bact_Acetyltransf"/>
</dbReference>
<evidence type="ECO:0000313" key="5">
    <source>
        <dbReference type="Proteomes" id="UP000186228"/>
    </source>
</evidence>
<dbReference type="STRING" id="52131.GA0061100_10995"/>
<dbReference type="InterPro" id="IPR000182">
    <property type="entry name" value="GNAT_dom"/>
</dbReference>
<proteinExistence type="predicted"/>
<dbReference type="EMBL" id="FMAC01000009">
    <property type="protein sequence ID" value="SCB32705.1"/>
    <property type="molecule type" value="Genomic_DNA"/>
</dbReference>
<reference evidence="5" key="1">
    <citation type="submission" date="2016-08" db="EMBL/GenBank/DDBJ databases">
        <authorList>
            <person name="Varghese N."/>
            <person name="Submissions Spin"/>
        </authorList>
    </citation>
    <scope>NUCLEOTIDE SEQUENCE [LARGE SCALE GENOMIC DNA]</scope>
    <source>
        <strain evidence="5">CCBAU 57015</strain>
    </source>
</reference>
<gene>
    <name evidence="4" type="ORF">GA0061100_10995</name>
</gene>
<evidence type="ECO:0000313" key="4">
    <source>
        <dbReference type="EMBL" id="SCB32705.1"/>
    </source>
</evidence>
<evidence type="ECO:0000256" key="1">
    <source>
        <dbReference type="ARBA" id="ARBA00022679"/>
    </source>
</evidence>
<evidence type="ECO:0000259" key="3">
    <source>
        <dbReference type="PROSITE" id="PS51186"/>
    </source>
</evidence>
<dbReference type="PANTHER" id="PTHR43877:SF1">
    <property type="entry name" value="ACETYLTRANSFERASE"/>
    <property type="match status" value="1"/>
</dbReference>
<dbReference type="InterPro" id="IPR016181">
    <property type="entry name" value="Acyl_CoA_acyltransferase"/>
</dbReference>
<dbReference type="GO" id="GO:0016747">
    <property type="term" value="F:acyltransferase activity, transferring groups other than amino-acyl groups"/>
    <property type="evidence" value="ECO:0007669"/>
    <property type="project" value="InterPro"/>
</dbReference>
<organism evidence="4 5">
    <name type="scientific">Rhizobium hainanense</name>
    <dbReference type="NCBI Taxonomy" id="52131"/>
    <lineage>
        <taxon>Bacteria</taxon>
        <taxon>Pseudomonadati</taxon>
        <taxon>Pseudomonadota</taxon>
        <taxon>Alphaproteobacteria</taxon>
        <taxon>Hyphomicrobiales</taxon>
        <taxon>Rhizobiaceae</taxon>
        <taxon>Rhizobium/Agrobacterium group</taxon>
        <taxon>Rhizobium</taxon>
    </lineage>
</organism>
<sequence>MTCEIRPASEADAEAISGVILAALRESNATDYAPDIIARVAESFSPAGMRRLLSNRTVLVAIDDGSLVGTASLDGAVVRTVFVSPSAQRRGIGASLMAAIERAAQASGIAVLSVPSSITAQGFYERLGFNAVGENFHGDERTIVMERSLMP</sequence>
<dbReference type="Gene3D" id="3.40.630.30">
    <property type="match status" value="1"/>
</dbReference>
<evidence type="ECO:0000256" key="2">
    <source>
        <dbReference type="ARBA" id="ARBA00023315"/>
    </source>
</evidence>
<keyword evidence="2 4" id="KW-0012">Acyltransferase</keyword>
<keyword evidence="5" id="KW-1185">Reference proteome</keyword>
<dbReference type="PROSITE" id="PS51186">
    <property type="entry name" value="GNAT"/>
    <property type="match status" value="1"/>
</dbReference>
<dbReference type="AlphaFoldDB" id="A0A1C3VYG6"/>
<keyword evidence="1 4" id="KW-0808">Transferase</keyword>
<dbReference type="CDD" id="cd04301">
    <property type="entry name" value="NAT_SF"/>
    <property type="match status" value="1"/>
</dbReference>
<feature type="domain" description="N-acetyltransferase" evidence="3">
    <location>
        <begin position="3"/>
        <end position="150"/>
    </location>
</feature>
<dbReference type="SUPFAM" id="SSF55729">
    <property type="entry name" value="Acyl-CoA N-acyltransferases (Nat)"/>
    <property type="match status" value="1"/>
</dbReference>